<sequence>MLSILKLFACLFSLIIFGAINCGGDGGDNQNTTTTSTRSKRKHSKNSKGHRHKHKNDDKKNSTDEGPDLSAPGKDPFKRPDVLGMAPANDPKYATLKKVDVDKLLGDVGNGN</sequence>
<dbReference type="Proteomes" id="UP000046392">
    <property type="component" value="Unplaced"/>
</dbReference>
<evidence type="ECO:0000313" key="4">
    <source>
        <dbReference type="WBParaSite" id="SPAL_0001584800.1"/>
    </source>
</evidence>
<evidence type="ECO:0000256" key="1">
    <source>
        <dbReference type="SAM" id="MobiDB-lite"/>
    </source>
</evidence>
<accession>A0A0N5CDA3</accession>
<name>A0A0N5CDA3_STREA</name>
<reference evidence="4" key="1">
    <citation type="submission" date="2017-02" db="UniProtKB">
        <authorList>
            <consortium name="WormBaseParasite"/>
        </authorList>
    </citation>
    <scope>IDENTIFICATION</scope>
</reference>
<feature type="compositionally biased region" description="Basic residues" evidence="1">
    <location>
        <begin position="38"/>
        <end position="54"/>
    </location>
</feature>
<dbReference type="AlphaFoldDB" id="A0A0N5CDA3"/>
<keyword evidence="3" id="KW-1185">Reference proteome</keyword>
<feature type="signal peptide" evidence="2">
    <location>
        <begin position="1"/>
        <end position="22"/>
    </location>
</feature>
<dbReference type="WBParaSite" id="SPAL_0001584800.1">
    <property type="protein sequence ID" value="SPAL_0001584800.1"/>
    <property type="gene ID" value="SPAL_0001584800"/>
</dbReference>
<evidence type="ECO:0000256" key="2">
    <source>
        <dbReference type="SAM" id="SignalP"/>
    </source>
</evidence>
<organism evidence="3 4">
    <name type="scientific">Strongyloides papillosus</name>
    <name type="common">Intestinal threadworm</name>
    <dbReference type="NCBI Taxonomy" id="174720"/>
    <lineage>
        <taxon>Eukaryota</taxon>
        <taxon>Metazoa</taxon>
        <taxon>Ecdysozoa</taxon>
        <taxon>Nematoda</taxon>
        <taxon>Chromadorea</taxon>
        <taxon>Rhabditida</taxon>
        <taxon>Tylenchina</taxon>
        <taxon>Panagrolaimomorpha</taxon>
        <taxon>Strongyloidoidea</taxon>
        <taxon>Strongyloididae</taxon>
        <taxon>Strongyloides</taxon>
    </lineage>
</organism>
<evidence type="ECO:0000313" key="3">
    <source>
        <dbReference type="Proteomes" id="UP000046392"/>
    </source>
</evidence>
<feature type="chain" id="PRO_5005895789" evidence="2">
    <location>
        <begin position="23"/>
        <end position="112"/>
    </location>
</feature>
<keyword evidence="2" id="KW-0732">Signal</keyword>
<protein>
    <submittedName>
        <fullName evidence="4">Uncharacterized protein</fullName>
    </submittedName>
</protein>
<proteinExistence type="predicted"/>
<feature type="region of interest" description="Disordered" evidence="1">
    <location>
        <begin position="22"/>
        <end position="90"/>
    </location>
</feature>